<keyword evidence="1" id="KW-0805">Transcription regulation</keyword>
<evidence type="ECO:0000256" key="2">
    <source>
        <dbReference type="ARBA" id="ARBA00023125"/>
    </source>
</evidence>
<dbReference type="Gene3D" id="1.10.10.10">
    <property type="entry name" value="Winged helix-like DNA-binding domain superfamily/Winged helix DNA-binding domain"/>
    <property type="match status" value="1"/>
</dbReference>
<dbReference type="CDD" id="cd07377">
    <property type="entry name" value="WHTH_GntR"/>
    <property type="match status" value="1"/>
</dbReference>
<dbReference type="InterPro" id="IPR036390">
    <property type="entry name" value="WH_DNA-bd_sf"/>
</dbReference>
<keyword evidence="6" id="KW-1185">Reference proteome</keyword>
<dbReference type="InterPro" id="IPR000524">
    <property type="entry name" value="Tscrpt_reg_HTH_GntR"/>
</dbReference>
<proteinExistence type="predicted"/>
<reference evidence="5 6" key="1">
    <citation type="submission" date="2023-05" db="EMBL/GenBank/DDBJ databases">
        <title>Streptomyces fuscus sp. nov., a brown-black pigment producing actinomyces isolated from dry sand of Sea duck farm.</title>
        <authorList>
            <person name="Xie J."/>
            <person name="Shen N."/>
        </authorList>
    </citation>
    <scope>NUCLEOTIDE SEQUENCE [LARGE SCALE GENOMIC DNA]</scope>
    <source>
        <strain evidence="5 6">GXMU-J15</strain>
    </source>
</reference>
<dbReference type="Pfam" id="PF00392">
    <property type="entry name" value="GntR"/>
    <property type="match status" value="1"/>
</dbReference>
<keyword evidence="3" id="KW-0804">Transcription</keyword>
<evidence type="ECO:0000256" key="1">
    <source>
        <dbReference type="ARBA" id="ARBA00023015"/>
    </source>
</evidence>
<dbReference type="RefSeq" id="WP_285436142.1">
    <property type="nucleotide sequence ID" value="NZ_JASJUS010000034.1"/>
</dbReference>
<dbReference type="PANTHER" id="PTHR44846">
    <property type="entry name" value="MANNOSYL-D-GLYCERATE TRANSPORT/METABOLISM SYSTEM REPRESSOR MNGR-RELATED"/>
    <property type="match status" value="1"/>
</dbReference>
<dbReference type="Proteomes" id="UP001241926">
    <property type="component" value="Unassembled WGS sequence"/>
</dbReference>
<sequence length="283" mass="30883">MAGEVQRIVAELLGRMAAGVYAVGSFLPPQRQLAQEFEVSRTTIQQALRQLADDGYIESRVGSGSRVARISPDGGPVRTGQRHDTLGPCLDTAFTAPTVTVDMFSLTGEVLDAHLRVCADRVRSGEAEPQSISLRALTPRIDADFKPASPVNGSANTHTLSRLRQLRETHMDSLAFIIGALKREGLVGHTAFEWRDCSVAPMQKLYLLNGTDLVTGFYEVVRRPVGLPDGKGVEIHDVNGLGVTLHRFSAVGENSSPGDEAVIDRARLWFEDTWLKAEPVRVR</sequence>
<accession>A0ABT7J6R7</accession>
<evidence type="ECO:0000313" key="6">
    <source>
        <dbReference type="Proteomes" id="UP001241926"/>
    </source>
</evidence>
<dbReference type="SUPFAM" id="SSF46785">
    <property type="entry name" value="Winged helix' DNA-binding domain"/>
    <property type="match status" value="1"/>
</dbReference>
<dbReference type="EMBL" id="JASJUS010000034">
    <property type="protein sequence ID" value="MDL2080551.1"/>
    <property type="molecule type" value="Genomic_DNA"/>
</dbReference>
<dbReference type="SMART" id="SM00345">
    <property type="entry name" value="HTH_GNTR"/>
    <property type="match status" value="1"/>
</dbReference>
<dbReference type="InterPro" id="IPR050679">
    <property type="entry name" value="Bact_HTH_transcr_reg"/>
</dbReference>
<keyword evidence="2" id="KW-0238">DNA-binding</keyword>
<gene>
    <name evidence="5" type="ORF">QNN03_29310</name>
</gene>
<comment type="caution">
    <text evidence="5">The sequence shown here is derived from an EMBL/GenBank/DDBJ whole genome shotgun (WGS) entry which is preliminary data.</text>
</comment>
<evidence type="ECO:0000259" key="4">
    <source>
        <dbReference type="PROSITE" id="PS50949"/>
    </source>
</evidence>
<feature type="domain" description="HTH gntR-type" evidence="4">
    <location>
        <begin position="2"/>
        <end position="70"/>
    </location>
</feature>
<name>A0ABT7J6R7_9ACTN</name>
<dbReference type="PROSITE" id="PS50949">
    <property type="entry name" value="HTH_GNTR"/>
    <property type="match status" value="1"/>
</dbReference>
<evidence type="ECO:0000256" key="3">
    <source>
        <dbReference type="ARBA" id="ARBA00023163"/>
    </source>
</evidence>
<protein>
    <submittedName>
        <fullName evidence="5">Winged helix-turn-helix domain-containing protein</fullName>
    </submittedName>
</protein>
<dbReference type="InterPro" id="IPR036388">
    <property type="entry name" value="WH-like_DNA-bd_sf"/>
</dbReference>
<organism evidence="5 6">
    <name type="scientific">Streptomyces fuscus</name>
    <dbReference type="NCBI Taxonomy" id="3048495"/>
    <lineage>
        <taxon>Bacteria</taxon>
        <taxon>Bacillati</taxon>
        <taxon>Actinomycetota</taxon>
        <taxon>Actinomycetes</taxon>
        <taxon>Kitasatosporales</taxon>
        <taxon>Streptomycetaceae</taxon>
        <taxon>Streptomyces</taxon>
    </lineage>
</organism>
<dbReference type="PRINTS" id="PR00035">
    <property type="entry name" value="HTHGNTR"/>
</dbReference>
<evidence type="ECO:0000313" key="5">
    <source>
        <dbReference type="EMBL" id="MDL2080551.1"/>
    </source>
</evidence>